<dbReference type="GO" id="GO:0003677">
    <property type="term" value="F:DNA binding"/>
    <property type="evidence" value="ECO:0007669"/>
    <property type="project" value="UniProtKB-KW"/>
</dbReference>
<dbReference type="PROSITE" id="PS50949">
    <property type="entry name" value="HTH_GNTR"/>
    <property type="match status" value="1"/>
</dbReference>
<dbReference type="Pfam" id="PF07702">
    <property type="entry name" value="UTRA"/>
    <property type="match status" value="1"/>
</dbReference>
<dbReference type="InterPro" id="IPR000524">
    <property type="entry name" value="Tscrpt_reg_HTH_GntR"/>
</dbReference>
<keyword evidence="1" id="KW-0805">Transcription regulation</keyword>
<evidence type="ECO:0000256" key="1">
    <source>
        <dbReference type="ARBA" id="ARBA00023015"/>
    </source>
</evidence>
<dbReference type="Pfam" id="PF00392">
    <property type="entry name" value="GntR"/>
    <property type="match status" value="1"/>
</dbReference>
<reference evidence="5 6" key="1">
    <citation type="submission" date="2019-02" db="EMBL/GenBank/DDBJ databases">
        <title>Closed genome of Sporomusa termitida DSM 4440.</title>
        <authorList>
            <person name="Poehlein A."/>
            <person name="Daniel R."/>
        </authorList>
    </citation>
    <scope>NUCLEOTIDE SEQUENCE [LARGE SCALE GENOMIC DNA]</scope>
    <source>
        <strain evidence="5 6">DSM 4440</strain>
    </source>
</reference>
<keyword evidence="6" id="KW-1185">Reference proteome</keyword>
<dbReference type="PANTHER" id="PTHR44846">
    <property type="entry name" value="MANNOSYL-D-GLYCERATE TRANSPORT/METABOLISM SYSTEM REPRESSOR MNGR-RELATED"/>
    <property type="match status" value="1"/>
</dbReference>
<dbReference type="EMBL" id="CP036259">
    <property type="protein sequence ID" value="QDR81159.1"/>
    <property type="molecule type" value="Genomic_DNA"/>
</dbReference>
<dbReference type="InterPro" id="IPR050679">
    <property type="entry name" value="Bact_HTH_transcr_reg"/>
</dbReference>
<keyword evidence="3" id="KW-0804">Transcription</keyword>
<dbReference type="PRINTS" id="PR00035">
    <property type="entry name" value="HTHGNTR"/>
</dbReference>
<dbReference type="GO" id="GO:0045892">
    <property type="term" value="P:negative regulation of DNA-templated transcription"/>
    <property type="evidence" value="ECO:0007669"/>
    <property type="project" value="TreeGrafter"/>
</dbReference>
<dbReference type="PANTHER" id="PTHR44846:SF1">
    <property type="entry name" value="MANNOSYL-D-GLYCERATE TRANSPORT_METABOLISM SYSTEM REPRESSOR MNGR-RELATED"/>
    <property type="match status" value="1"/>
</dbReference>
<keyword evidence="2" id="KW-0238">DNA-binding</keyword>
<dbReference type="RefSeq" id="WP_211367269.1">
    <property type="nucleotide sequence ID" value="NZ_CP036259.1"/>
</dbReference>
<dbReference type="CDD" id="cd07377">
    <property type="entry name" value="WHTH_GntR"/>
    <property type="match status" value="1"/>
</dbReference>
<evidence type="ECO:0000256" key="2">
    <source>
        <dbReference type="ARBA" id="ARBA00023125"/>
    </source>
</evidence>
<dbReference type="AlphaFoldDB" id="A0A517DUX6"/>
<dbReference type="InterPro" id="IPR036390">
    <property type="entry name" value="WH_DNA-bd_sf"/>
</dbReference>
<feature type="domain" description="HTH gntR-type" evidence="4">
    <location>
        <begin position="15"/>
        <end position="83"/>
    </location>
</feature>
<dbReference type="SMART" id="SM00345">
    <property type="entry name" value="HTH_GNTR"/>
    <property type="match status" value="1"/>
</dbReference>
<gene>
    <name evidence="5" type="ORF">SPTER_25320</name>
</gene>
<dbReference type="GO" id="GO:0003700">
    <property type="term" value="F:DNA-binding transcription factor activity"/>
    <property type="evidence" value="ECO:0007669"/>
    <property type="project" value="InterPro"/>
</dbReference>
<dbReference type="Gene3D" id="3.40.1410.10">
    <property type="entry name" value="Chorismate lyase-like"/>
    <property type="match status" value="1"/>
</dbReference>
<sequence>MREVDEMMLQKNSAIPLYMQLAKIVRDDIVSGVYKEGDLIPSEARMAQKYKITRTTIRRAIADLVNEGLLSQVHGKGTYVCFKEVTYNVWNFGGFTDYIASRAETPYSIVLRKDIITVDNQKYLALDRVRGVQQGAKLIFLTIDYSQIPLALFPGLEQYDFSDSSLYHLMRTQYHIFPKRAELSMNAILGDTVMKETFTIKKDIPLLLASGQIYDRENREIERLRVVYGPNMQFKVVANMEV</sequence>
<dbReference type="SUPFAM" id="SSF64288">
    <property type="entry name" value="Chorismate lyase-like"/>
    <property type="match status" value="1"/>
</dbReference>
<dbReference type="Gene3D" id="1.10.10.10">
    <property type="entry name" value="Winged helix-like DNA-binding domain superfamily/Winged helix DNA-binding domain"/>
    <property type="match status" value="1"/>
</dbReference>
<dbReference type="KEGG" id="sted:SPTER_25320"/>
<dbReference type="Proteomes" id="UP000320776">
    <property type="component" value="Chromosome"/>
</dbReference>
<name>A0A517DUX6_9FIRM</name>
<evidence type="ECO:0000259" key="4">
    <source>
        <dbReference type="PROSITE" id="PS50949"/>
    </source>
</evidence>
<dbReference type="InterPro" id="IPR011663">
    <property type="entry name" value="UTRA"/>
</dbReference>
<organism evidence="5 6">
    <name type="scientific">Sporomusa termitida</name>
    <dbReference type="NCBI Taxonomy" id="2377"/>
    <lineage>
        <taxon>Bacteria</taxon>
        <taxon>Bacillati</taxon>
        <taxon>Bacillota</taxon>
        <taxon>Negativicutes</taxon>
        <taxon>Selenomonadales</taxon>
        <taxon>Sporomusaceae</taxon>
        <taxon>Sporomusa</taxon>
    </lineage>
</organism>
<evidence type="ECO:0000313" key="6">
    <source>
        <dbReference type="Proteomes" id="UP000320776"/>
    </source>
</evidence>
<dbReference type="InterPro" id="IPR036388">
    <property type="entry name" value="WH-like_DNA-bd_sf"/>
</dbReference>
<proteinExistence type="predicted"/>
<protein>
    <submittedName>
        <fullName evidence="5">Phosphonate metabolism transcriptional regulator PhnF</fullName>
    </submittedName>
</protein>
<accession>A0A517DUX6</accession>
<dbReference type="InterPro" id="IPR028978">
    <property type="entry name" value="Chorismate_lyase_/UTRA_dom_sf"/>
</dbReference>
<evidence type="ECO:0000256" key="3">
    <source>
        <dbReference type="ARBA" id="ARBA00023163"/>
    </source>
</evidence>
<evidence type="ECO:0000313" key="5">
    <source>
        <dbReference type="EMBL" id="QDR81159.1"/>
    </source>
</evidence>
<dbReference type="SUPFAM" id="SSF46785">
    <property type="entry name" value="Winged helix' DNA-binding domain"/>
    <property type="match status" value="1"/>
</dbReference>